<dbReference type="EMBL" id="JAUEPT010000079">
    <property type="protein sequence ID" value="KAK0433599.1"/>
    <property type="molecule type" value="Genomic_DNA"/>
</dbReference>
<gene>
    <name evidence="2" type="ORF">EV421DRAFT_1843434</name>
</gene>
<keyword evidence="1" id="KW-0812">Transmembrane</keyword>
<feature type="transmembrane region" description="Helical" evidence="1">
    <location>
        <begin position="34"/>
        <end position="53"/>
    </location>
</feature>
<keyword evidence="1" id="KW-0472">Membrane</keyword>
<evidence type="ECO:0000313" key="3">
    <source>
        <dbReference type="Proteomes" id="UP001175226"/>
    </source>
</evidence>
<reference evidence="2" key="1">
    <citation type="submission" date="2023-06" db="EMBL/GenBank/DDBJ databases">
        <authorList>
            <consortium name="Lawrence Berkeley National Laboratory"/>
            <person name="Ahrendt S."/>
            <person name="Sahu N."/>
            <person name="Indic B."/>
            <person name="Wong-Bajracharya J."/>
            <person name="Merenyi Z."/>
            <person name="Ke H.-M."/>
            <person name="Monk M."/>
            <person name="Kocsube S."/>
            <person name="Drula E."/>
            <person name="Lipzen A."/>
            <person name="Balint B."/>
            <person name="Henrissat B."/>
            <person name="Andreopoulos B."/>
            <person name="Martin F.M."/>
            <person name="Harder C.B."/>
            <person name="Rigling D."/>
            <person name="Ford K.L."/>
            <person name="Foster G.D."/>
            <person name="Pangilinan J."/>
            <person name="Papanicolaou A."/>
            <person name="Barry K."/>
            <person name="LaButti K."/>
            <person name="Viragh M."/>
            <person name="Koriabine M."/>
            <person name="Yan M."/>
            <person name="Riley R."/>
            <person name="Champramary S."/>
            <person name="Plett K.L."/>
            <person name="Tsai I.J."/>
            <person name="Slot J."/>
            <person name="Sipos G."/>
            <person name="Plett J."/>
            <person name="Nagy L.G."/>
            <person name="Grigoriev I.V."/>
        </authorList>
    </citation>
    <scope>NUCLEOTIDE SEQUENCE</scope>
    <source>
        <strain evidence="2">FPL87.14</strain>
    </source>
</reference>
<keyword evidence="3" id="KW-1185">Reference proteome</keyword>
<organism evidence="2 3">
    <name type="scientific">Armillaria borealis</name>
    <dbReference type="NCBI Taxonomy" id="47425"/>
    <lineage>
        <taxon>Eukaryota</taxon>
        <taxon>Fungi</taxon>
        <taxon>Dikarya</taxon>
        <taxon>Basidiomycota</taxon>
        <taxon>Agaricomycotina</taxon>
        <taxon>Agaricomycetes</taxon>
        <taxon>Agaricomycetidae</taxon>
        <taxon>Agaricales</taxon>
        <taxon>Marasmiineae</taxon>
        <taxon>Physalacriaceae</taxon>
        <taxon>Armillaria</taxon>
    </lineage>
</organism>
<comment type="caution">
    <text evidence="2">The sequence shown here is derived from an EMBL/GenBank/DDBJ whole genome shotgun (WGS) entry which is preliminary data.</text>
</comment>
<evidence type="ECO:0000256" key="1">
    <source>
        <dbReference type="SAM" id="Phobius"/>
    </source>
</evidence>
<keyword evidence="1" id="KW-1133">Transmembrane helix</keyword>
<proteinExistence type="predicted"/>
<evidence type="ECO:0000313" key="2">
    <source>
        <dbReference type="EMBL" id="KAK0433599.1"/>
    </source>
</evidence>
<dbReference type="Proteomes" id="UP001175226">
    <property type="component" value="Unassembled WGS sequence"/>
</dbReference>
<accession>A0AA39J2F9</accession>
<sequence length="75" mass="8109">MSDVNVDVPMSDFCVVFATGFVNMMGACVYREPIVEVVLGVAGALNLATAWRIRRAWTGRGARDGLLPSHLDGKQ</sequence>
<protein>
    <submittedName>
        <fullName evidence="2">Uncharacterized protein</fullName>
    </submittedName>
</protein>
<name>A0AA39J2F9_9AGAR</name>
<dbReference type="AlphaFoldDB" id="A0AA39J2F9"/>